<comment type="caution">
    <text evidence="1">The sequence shown here is derived from an EMBL/GenBank/DDBJ whole genome shotgun (WGS) entry which is preliminary data.</text>
</comment>
<evidence type="ECO:0000313" key="2">
    <source>
        <dbReference type="Proteomes" id="UP001370100"/>
    </source>
</evidence>
<keyword evidence="2" id="KW-1185">Reference proteome</keyword>
<dbReference type="RefSeq" id="WP_337716344.1">
    <property type="nucleotide sequence ID" value="NZ_JBBEGL010000006.1"/>
</dbReference>
<protein>
    <recommendedName>
        <fullName evidence="3">ABM domain-containing protein</fullName>
    </recommendedName>
</protein>
<organism evidence="1 2">
    <name type="scientific">Actinomycetospora aeridis</name>
    <dbReference type="NCBI Taxonomy" id="3129231"/>
    <lineage>
        <taxon>Bacteria</taxon>
        <taxon>Bacillati</taxon>
        <taxon>Actinomycetota</taxon>
        <taxon>Actinomycetes</taxon>
        <taxon>Pseudonocardiales</taxon>
        <taxon>Pseudonocardiaceae</taxon>
        <taxon>Actinomycetospora</taxon>
    </lineage>
</organism>
<evidence type="ECO:0000313" key="1">
    <source>
        <dbReference type="EMBL" id="MEJ2889108.1"/>
    </source>
</evidence>
<dbReference type="EMBL" id="JBBEGL010000006">
    <property type="protein sequence ID" value="MEJ2889108.1"/>
    <property type="molecule type" value="Genomic_DNA"/>
</dbReference>
<gene>
    <name evidence="1" type="ORF">WCD41_21790</name>
</gene>
<sequence>MYVIHIAVSLKPGRADEAQRMLTEQVVPRSKQRPGFIKGTWFGDAETKGFALLTYSSQELAEQAVAGMASGAGPDDPITVDSVQVYAVQAEA</sequence>
<name>A0ABU8N9Y0_9PSEU</name>
<dbReference type="Proteomes" id="UP001370100">
    <property type="component" value="Unassembled WGS sequence"/>
</dbReference>
<reference evidence="1 2" key="1">
    <citation type="submission" date="2024-03" db="EMBL/GenBank/DDBJ databases">
        <title>Actinomycetospora sp. OC33-EN06, a novel actinomycete isolated from wild orchid (Aerides multiflora).</title>
        <authorList>
            <person name="Suriyachadkun C."/>
        </authorList>
    </citation>
    <scope>NUCLEOTIDE SEQUENCE [LARGE SCALE GENOMIC DNA]</scope>
    <source>
        <strain evidence="1 2">OC33-EN06</strain>
    </source>
</reference>
<proteinExistence type="predicted"/>
<accession>A0ABU8N9Y0</accession>
<evidence type="ECO:0008006" key="3">
    <source>
        <dbReference type="Google" id="ProtNLM"/>
    </source>
</evidence>